<dbReference type="Proteomes" id="UP000197535">
    <property type="component" value="Unassembled WGS sequence"/>
</dbReference>
<proteinExistence type="predicted"/>
<accession>A0A254T7S5</accession>
<keyword evidence="2" id="KW-1185">Reference proteome</keyword>
<dbReference type="AlphaFoldDB" id="A0A254T7S5"/>
<dbReference type="RefSeq" id="WP_088710095.1">
    <property type="nucleotide sequence ID" value="NZ_LSTO01000002.1"/>
</dbReference>
<evidence type="ECO:0000313" key="2">
    <source>
        <dbReference type="Proteomes" id="UP000197535"/>
    </source>
</evidence>
<protein>
    <submittedName>
        <fullName evidence="1">Uncharacterized protein</fullName>
    </submittedName>
</protein>
<evidence type="ECO:0000313" key="1">
    <source>
        <dbReference type="EMBL" id="OWW18691.1"/>
    </source>
</evidence>
<organism evidence="1 2">
    <name type="scientific">Noviherbaspirillum denitrificans</name>
    <dbReference type="NCBI Taxonomy" id="1968433"/>
    <lineage>
        <taxon>Bacteria</taxon>
        <taxon>Pseudomonadati</taxon>
        <taxon>Pseudomonadota</taxon>
        <taxon>Betaproteobacteria</taxon>
        <taxon>Burkholderiales</taxon>
        <taxon>Oxalobacteraceae</taxon>
        <taxon>Noviherbaspirillum</taxon>
    </lineage>
</organism>
<dbReference type="EMBL" id="LSTO01000002">
    <property type="protein sequence ID" value="OWW18691.1"/>
    <property type="molecule type" value="Genomic_DNA"/>
</dbReference>
<gene>
    <name evidence="1" type="ORF">AYR66_03705</name>
</gene>
<sequence>MQIETIGKYQLHLIALEMPGKAQWDPFVTIMRFDDEQQDFRCVLEKRHASDHPCASYEEAIDAARRAGTSLLESGSL</sequence>
<comment type="caution">
    <text evidence="1">The sequence shown here is derived from an EMBL/GenBank/DDBJ whole genome shotgun (WGS) entry which is preliminary data.</text>
</comment>
<name>A0A254T7S5_9BURK</name>
<dbReference type="OrthoDB" id="8721757at2"/>
<reference evidence="1 2" key="1">
    <citation type="submission" date="2016-02" db="EMBL/GenBank/DDBJ databases">
        <authorList>
            <person name="Wen L."/>
            <person name="He K."/>
            <person name="Yang H."/>
        </authorList>
    </citation>
    <scope>NUCLEOTIDE SEQUENCE [LARGE SCALE GENOMIC DNA]</scope>
    <source>
        <strain evidence="1 2">TSA40</strain>
    </source>
</reference>